<evidence type="ECO:0000313" key="1">
    <source>
        <dbReference type="EMBL" id="GAA0202861.1"/>
    </source>
</evidence>
<organism evidence="1 2">
    <name type="scientific">Kangiella japonica</name>
    <dbReference type="NCBI Taxonomy" id="647384"/>
    <lineage>
        <taxon>Bacteria</taxon>
        <taxon>Pseudomonadati</taxon>
        <taxon>Pseudomonadota</taxon>
        <taxon>Gammaproteobacteria</taxon>
        <taxon>Kangiellales</taxon>
        <taxon>Kangiellaceae</taxon>
        <taxon>Kangiella</taxon>
    </lineage>
</organism>
<name>A0ABN0SVU8_9GAMM</name>
<dbReference type="RefSeq" id="WP_343986835.1">
    <property type="nucleotide sequence ID" value="NZ_BAAAFM010000003.1"/>
</dbReference>
<evidence type="ECO:0000313" key="2">
    <source>
        <dbReference type="Proteomes" id="UP001501221"/>
    </source>
</evidence>
<dbReference type="EMBL" id="BAAAFM010000003">
    <property type="protein sequence ID" value="GAA0202861.1"/>
    <property type="molecule type" value="Genomic_DNA"/>
</dbReference>
<evidence type="ECO:0008006" key="3">
    <source>
        <dbReference type="Google" id="ProtNLM"/>
    </source>
</evidence>
<keyword evidence="2" id="KW-1185">Reference proteome</keyword>
<sequence>MSQRSKIESKKSPQVAVITGDIINSQAIESKVDWYSELQSRLSRFGNSPKDWQLYRGDSFQLVSYQPEKALQIALTLKAALKQYKELDVRMAIGIGSIEHHRDQVLQSSGEAFVNSGRKFDSLKKQTLALKTPWKEFDETISLLINLALLTIDHWAETSAEVVLARLEHPETTQKDIAALLSIPQSRVSERLSRAGYGPIMDAERYYRQTISEKLLARDCCPETNKKQLMNNS</sequence>
<dbReference type="Pfam" id="PF16264">
    <property type="entry name" value="SatD"/>
    <property type="match status" value="1"/>
</dbReference>
<protein>
    <recommendedName>
        <fullName evidence="3">SatD family (SatD)</fullName>
    </recommendedName>
</protein>
<gene>
    <name evidence="1" type="ORF">GCM10009123_07640</name>
</gene>
<proteinExistence type="predicted"/>
<dbReference type="InterPro" id="IPR032580">
    <property type="entry name" value="SatD"/>
</dbReference>
<comment type="caution">
    <text evidence="1">The sequence shown here is derived from an EMBL/GenBank/DDBJ whole genome shotgun (WGS) entry which is preliminary data.</text>
</comment>
<dbReference type="Proteomes" id="UP001501221">
    <property type="component" value="Unassembled WGS sequence"/>
</dbReference>
<accession>A0ABN0SVU8</accession>
<reference evidence="1 2" key="1">
    <citation type="journal article" date="2019" name="Int. J. Syst. Evol. Microbiol.">
        <title>The Global Catalogue of Microorganisms (GCM) 10K type strain sequencing project: providing services to taxonomists for standard genome sequencing and annotation.</title>
        <authorList>
            <consortium name="The Broad Institute Genomics Platform"/>
            <consortium name="The Broad Institute Genome Sequencing Center for Infectious Disease"/>
            <person name="Wu L."/>
            <person name="Ma J."/>
        </authorList>
    </citation>
    <scope>NUCLEOTIDE SEQUENCE [LARGE SCALE GENOMIC DNA]</scope>
    <source>
        <strain evidence="1 2">JCM 16211</strain>
    </source>
</reference>